<evidence type="ECO:0000256" key="6">
    <source>
        <dbReference type="ARBA" id="ARBA00022927"/>
    </source>
</evidence>
<feature type="compositionally biased region" description="Polar residues" evidence="11">
    <location>
        <begin position="132"/>
        <end position="141"/>
    </location>
</feature>
<organism evidence="13 14">
    <name type="scientific">Aureobasidium subglaciale (strain EXF-2481)</name>
    <name type="common">Aureobasidium pullulans var. subglaciale</name>
    <dbReference type="NCBI Taxonomy" id="1043005"/>
    <lineage>
        <taxon>Eukaryota</taxon>
        <taxon>Fungi</taxon>
        <taxon>Dikarya</taxon>
        <taxon>Ascomycota</taxon>
        <taxon>Pezizomycotina</taxon>
        <taxon>Dothideomycetes</taxon>
        <taxon>Dothideomycetidae</taxon>
        <taxon>Dothideales</taxon>
        <taxon>Saccotheciaceae</taxon>
        <taxon>Aureobasidium</taxon>
    </lineage>
</organism>
<feature type="compositionally biased region" description="Polar residues" evidence="11">
    <location>
        <begin position="368"/>
        <end position="379"/>
    </location>
</feature>
<gene>
    <name evidence="13" type="ORF">AUEXF2481DRAFT_42315</name>
</gene>
<reference evidence="13 14" key="1">
    <citation type="journal article" date="2014" name="BMC Genomics">
        <title>Genome sequencing of four Aureobasidium pullulans varieties: biotechnological potential, stress tolerance, and description of new species.</title>
        <authorList>
            <person name="Gostin Ar C."/>
            <person name="Ohm R.A."/>
            <person name="Kogej T."/>
            <person name="Sonjak S."/>
            <person name="Turk M."/>
            <person name="Zajc J."/>
            <person name="Zalar P."/>
            <person name="Grube M."/>
            <person name="Sun H."/>
            <person name="Han J."/>
            <person name="Sharma A."/>
            <person name="Chiniquy J."/>
            <person name="Ngan C.Y."/>
            <person name="Lipzen A."/>
            <person name="Barry K."/>
            <person name="Grigoriev I.V."/>
            <person name="Gunde-Cimerman N."/>
        </authorList>
    </citation>
    <scope>NUCLEOTIDE SEQUENCE [LARGE SCALE GENOMIC DNA]</scope>
    <source>
        <strain evidence="13 14">EXF-2481</strain>
    </source>
</reference>
<dbReference type="STRING" id="1043005.A0A074Z224"/>
<dbReference type="OrthoDB" id="295078at2759"/>
<dbReference type="InterPro" id="IPR035969">
    <property type="entry name" value="Rab-GAP_TBC_sf"/>
</dbReference>
<name>A0A074Z224_AURSE</name>
<evidence type="ECO:0000256" key="9">
    <source>
        <dbReference type="ARBA" id="ARBA00072088"/>
    </source>
</evidence>
<evidence type="ECO:0000256" key="10">
    <source>
        <dbReference type="SAM" id="Coils"/>
    </source>
</evidence>
<evidence type="ECO:0000256" key="2">
    <source>
        <dbReference type="ARBA" id="ARBA00022448"/>
    </source>
</evidence>
<dbReference type="SMART" id="SM00164">
    <property type="entry name" value="TBC"/>
    <property type="match status" value="1"/>
</dbReference>
<feature type="compositionally biased region" description="Basic and acidic residues" evidence="11">
    <location>
        <begin position="102"/>
        <end position="122"/>
    </location>
</feature>
<dbReference type="PANTHER" id="PTHR47219:SF9">
    <property type="entry name" value="GTPASE ACTIVATING PROTEIN AND CENTROSOME-ASSOCIATED, ISOFORM B"/>
    <property type="match status" value="1"/>
</dbReference>
<comment type="similarity">
    <text evidence="8">Belongs to the GYP5 family.</text>
</comment>
<dbReference type="GO" id="GO:0015031">
    <property type="term" value="P:protein transport"/>
    <property type="evidence" value="ECO:0007669"/>
    <property type="project" value="UniProtKB-KW"/>
</dbReference>
<accession>A0A074Z224</accession>
<evidence type="ECO:0000256" key="1">
    <source>
        <dbReference type="ARBA" id="ARBA00004496"/>
    </source>
</evidence>
<dbReference type="Gene3D" id="1.10.10.750">
    <property type="entry name" value="Ypt/Rab-GAP domain of gyp1p, domain 1"/>
    <property type="match status" value="1"/>
</dbReference>
<keyword evidence="14" id="KW-1185">Reference proteome</keyword>
<evidence type="ECO:0000256" key="3">
    <source>
        <dbReference type="ARBA" id="ARBA00022468"/>
    </source>
</evidence>
<evidence type="ECO:0000256" key="5">
    <source>
        <dbReference type="ARBA" id="ARBA00022892"/>
    </source>
</evidence>
<dbReference type="GO" id="GO:0005096">
    <property type="term" value="F:GTPase activator activity"/>
    <property type="evidence" value="ECO:0007669"/>
    <property type="project" value="UniProtKB-KW"/>
</dbReference>
<dbReference type="EMBL" id="KL584767">
    <property type="protein sequence ID" value="KEQ93101.1"/>
    <property type="molecule type" value="Genomic_DNA"/>
</dbReference>
<comment type="subcellular location">
    <subcellularLocation>
        <location evidence="1">Cytoplasm</location>
    </subcellularLocation>
</comment>
<dbReference type="FunCoup" id="A0A074Z224">
    <property type="interactions" value="163"/>
</dbReference>
<dbReference type="GO" id="GO:0005737">
    <property type="term" value="C:cytoplasm"/>
    <property type="evidence" value="ECO:0007669"/>
    <property type="project" value="UniProtKB-SubCell"/>
</dbReference>
<dbReference type="Proteomes" id="UP000030641">
    <property type="component" value="Unassembled WGS sequence"/>
</dbReference>
<feature type="compositionally biased region" description="Low complexity" evidence="11">
    <location>
        <begin position="487"/>
        <end position="503"/>
    </location>
</feature>
<dbReference type="PROSITE" id="PS50086">
    <property type="entry name" value="TBC_RABGAP"/>
    <property type="match status" value="1"/>
</dbReference>
<keyword evidence="3" id="KW-0343">GTPase activation</keyword>
<dbReference type="PANTHER" id="PTHR47219">
    <property type="entry name" value="RAB GTPASE-ACTIVATING PROTEIN 1-LIKE"/>
    <property type="match status" value="1"/>
</dbReference>
<evidence type="ECO:0000313" key="13">
    <source>
        <dbReference type="EMBL" id="KEQ93101.1"/>
    </source>
</evidence>
<sequence>MSETEAKHNDEGLQQTEQHANTNQGDDRDTDSFEDATDTTSTDAAQTEQQESRRHSISHQGDKAEDGSHVKADIGDTDDTIAKITTPLAPGAFDADNILETDAAHEEKEVDSKTDEHIEQEGRASVAESVHEQAQSTTTKSSEQEDRPSTVSVHADSRPSTANEESATAAGAEDKPSSVDSSINQPIISTEDDDDMPRTVKSRQNTLESVPELPPAVPEKESINEPVKGLSGDLPTLNYPPPPPPPQKSQTYMLSPTVEKPPTTRKVSSPFAWFSRARKATSPSRPTSPRRNTASSLQSLTTNPDSNDDASHPPTLKDRFHLLRLQGESAISTDDTLPLPEGRPARAGSLQSPTKEDGGQLSPPFTPRANSFSAISLPTSKLPPGTVSGDAAGPSEEQSDVNWDLWQSVVYEGPSAVARTSGDELNRAIANGIPQPIRGVVWQVMAESKNDELEQVYRELVARGTDKEISQPPAVRRISGTAEKESVASSASSIHSDVSASVSPHINGIDTSTPTEKKRRSKDETAALQKLEKVIRRDLGARTAYSKYIASANLQDGLYGICKAYALYDEPVGYAQGMNFIAMPLLFNMPEEEAFTLFVRLMSKYNLRSLFTAEMTGLHLHLYLFERLLEDYEPALYCHLHRRGVPPNLYATQWFLTLFAYRFPLQLVLRVYDLVLSEGLGAILKFGIALMQRNAQTLLEMKDMVQLSTHLKERLFDVYIDKSPSATSILESGFFGSTASATDKEVYRADELVRDACAVTIIPETLAAYTSEFEEKTRAERDREIELESLRNENANLSTRVRKLELRTQQSDAEHVDLASSLVRTKVENDSLLDENESLKMQVEELRKMVDKQPQEVEERLKGEMDKIMARNIEVQDSNRGLEEQVQEMEQELVGTKMMFAQLNGEHDALKQKLRDIQNMLASTDEK</sequence>
<feature type="region of interest" description="Disordered" evidence="11">
    <location>
        <begin position="1"/>
        <end position="75"/>
    </location>
</feature>
<feature type="compositionally biased region" description="Basic and acidic residues" evidence="11">
    <location>
        <begin position="1"/>
        <end position="11"/>
    </location>
</feature>
<dbReference type="InterPro" id="IPR000195">
    <property type="entry name" value="Rab-GAP-TBC_dom"/>
</dbReference>
<protein>
    <recommendedName>
        <fullName evidence="9">GTPase-activating protein GYP5</fullName>
    </recommendedName>
</protein>
<feature type="region of interest" description="Disordered" evidence="11">
    <location>
        <begin position="87"/>
        <end position="398"/>
    </location>
</feature>
<feature type="compositionally biased region" description="Basic and acidic residues" evidence="11">
    <location>
        <begin position="50"/>
        <end position="74"/>
    </location>
</feature>
<keyword evidence="4" id="KW-0963">Cytoplasm</keyword>
<feature type="compositionally biased region" description="Polar residues" evidence="11">
    <location>
        <begin position="178"/>
        <end position="188"/>
    </location>
</feature>
<feature type="domain" description="Rab-GAP TBC" evidence="12">
    <location>
        <begin position="432"/>
        <end position="679"/>
    </location>
</feature>
<dbReference type="AlphaFoldDB" id="A0A074Z224"/>
<dbReference type="FunFam" id="1.10.472.80:FF:000044">
    <property type="entry name" value="GTPase-activating protein GYP5"/>
    <property type="match status" value="1"/>
</dbReference>
<dbReference type="SUPFAM" id="SSF47923">
    <property type="entry name" value="Ypt/Rab-GAP domain of gyp1p"/>
    <property type="match status" value="2"/>
</dbReference>
<keyword evidence="7 10" id="KW-0175">Coiled coil</keyword>
<dbReference type="GO" id="GO:0016192">
    <property type="term" value="P:vesicle-mediated transport"/>
    <property type="evidence" value="ECO:0007669"/>
    <property type="project" value="UniProtKB-KW"/>
</dbReference>
<dbReference type="InParanoid" id="A0A074Z224"/>
<proteinExistence type="inferred from homology"/>
<dbReference type="Pfam" id="PF23436">
    <property type="entry name" value="RabGap-TBC_2"/>
    <property type="match status" value="1"/>
</dbReference>
<dbReference type="Gene3D" id="1.10.472.80">
    <property type="entry name" value="Ypt/Rab-GAP domain of gyp1p, domain 3"/>
    <property type="match status" value="1"/>
</dbReference>
<feature type="compositionally biased region" description="Pro residues" evidence="11">
    <location>
        <begin position="238"/>
        <end position="247"/>
    </location>
</feature>
<dbReference type="OMA" id="HDMPGLH"/>
<dbReference type="GeneID" id="25367109"/>
<evidence type="ECO:0000259" key="12">
    <source>
        <dbReference type="PROSITE" id="PS50086"/>
    </source>
</evidence>
<evidence type="ECO:0000256" key="7">
    <source>
        <dbReference type="ARBA" id="ARBA00023054"/>
    </source>
</evidence>
<dbReference type="Gene3D" id="1.10.8.270">
    <property type="entry name" value="putative rabgap domain of human tbc1 domain family member 14 like domains"/>
    <property type="match status" value="1"/>
</dbReference>
<keyword evidence="6" id="KW-0653">Protein transport</keyword>
<feature type="compositionally biased region" description="Low complexity" evidence="11">
    <location>
        <begin position="38"/>
        <end position="49"/>
    </location>
</feature>
<dbReference type="InterPro" id="IPR050302">
    <property type="entry name" value="Rab_GAP_TBC_domain"/>
</dbReference>
<evidence type="ECO:0000256" key="11">
    <source>
        <dbReference type="SAM" id="MobiDB-lite"/>
    </source>
</evidence>
<dbReference type="HOGENOM" id="CLU_008177_0_0_1"/>
<feature type="compositionally biased region" description="Polar residues" evidence="11">
    <location>
        <begin position="281"/>
        <end position="305"/>
    </location>
</feature>
<evidence type="ECO:0000313" key="14">
    <source>
        <dbReference type="Proteomes" id="UP000030641"/>
    </source>
</evidence>
<keyword evidence="5" id="KW-0931">ER-Golgi transport</keyword>
<keyword evidence="2" id="KW-0813">Transport</keyword>
<evidence type="ECO:0000256" key="4">
    <source>
        <dbReference type="ARBA" id="ARBA00022490"/>
    </source>
</evidence>
<feature type="region of interest" description="Disordered" evidence="11">
    <location>
        <begin position="477"/>
        <end position="524"/>
    </location>
</feature>
<dbReference type="RefSeq" id="XP_013341582.1">
    <property type="nucleotide sequence ID" value="XM_013486128.1"/>
</dbReference>
<feature type="coiled-coil region" evidence="10">
    <location>
        <begin position="780"/>
        <end position="927"/>
    </location>
</feature>
<dbReference type="GO" id="GO:0031267">
    <property type="term" value="F:small GTPase binding"/>
    <property type="evidence" value="ECO:0007669"/>
    <property type="project" value="TreeGrafter"/>
</dbReference>
<evidence type="ECO:0000256" key="8">
    <source>
        <dbReference type="ARBA" id="ARBA00061661"/>
    </source>
</evidence>
<feature type="compositionally biased region" description="Polar residues" evidence="11">
    <location>
        <begin position="12"/>
        <end position="24"/>
    </location>
</feature>
<feature type="compositionally biased region" description="Basic and acidic residues" evidence="11">
    <location>
        <begin position="309"/>
        <end position="321"/>
    </location>
</feature>